<dbReference type="SUPFAM" id="SSF52467">
    <property type="entry name" value="DHS-like NAD/FAD-binding domain"/>
    <property type="match status" value="1"/>
</dbReference>
<evidence type="ECO:0000259" key="5">
    <source>
        <dbReference type="Pfam" id="PF02775"/>
    </source>
</evidence>
<gene>
    <name evidence="7" type="ORF">JK364_29235</name>
</gene>
<dbReference type="InterPro" id="IPR011766">
    <property type="entry name" value="TPP_enzyme_TPP-bd"/>
</dbReference>
<dbReference type="InterPro" id="IPR012000">
    <property type="entry name" value="Thiamin_PyroP_enz_cen_dom"/>
</dbReference>
<name>A0ABS1PWE8_9ACTN</name>
<comment type="caution">
    <text evidence="7">The sequence shown here is derived from an EMBL/GenBank/DDBJ whole genome shotgun (WGS) entry which is preliminary data.</text>
</comment>
<dbReference type="PANTHER" id="PTHR18968:SF167">
    <property type="entry name" value="ACETOLACTATE SYNTHASE LARGE SUBUNIT ILVB2-RELATED"/>
    <property type="match status" value="1"/>
</dbReference>
<dbReference type="Pfam" id="PF00205">
    <property type="entry name" value="TPP_enzyme_M"/>
    <property type="match status" value="1"/>
</dbReference>
<dbReference type="Gene3D" id="3.40.50.1220">
    <property type="entry name" value="TPP-binding domain"/>
    <property type="match status" value="1"/>
</dbReference>
<feature type="domain" description="Thiamine pyrophosphate enzyme N-terminal TPP-binding" evidence="6">
    <location>
        <begin position="8"/>
        <end position="127"/>
    </location>
</feature>
<dbReference type="InterPro" id="IPR029035">
    <property type="entry name" value="DHS-like_NAD/FAD-binding_dom"/>
</dbReference>
<evidence type="ECO:0000256" key="1">
    <source>
        <dbReference type="ARBA" id="ARBA00007812"/>
    </source>
</evidence>
<dbReference type="SUPFAM" id="SSF52518">
    <property type="entry name" value="Thiamin diphosphate-binding fold (THDP-binding)"/>
    <property type="match status" value="2"/>
</dbReference>
<feature type="domain" description="Thiamine pyrophosphate enzyme TPP-binding" evidence="5">
    <location>
        <begin position="398"/>
        <end position="535"/>
    </location>
</feature>
<reference evidence="7 8" key="1">
    <citation type="submission" date="2021-01" db="EMBL/GenBank/DDBJ databases">
        <title>WGS of actinomycetes isolated from Thailand.</title>
        <authorList>
            <person name="Thawai C."/>
        </authorList>
    </citation>
    <scope>NUCLEOTIDE SEQUENCE [LARGE SCALE GENOMIC DNA]</scope>
    <source>
        <strain evidence="7 8">CA3R110</strain>
    </source>
</reference>
<dbReference type="Pfam" id="PF02776">
    <property type="entry name" value="TPP_enzyme_N"/>
    <property type="match status" value="1"/>
</dbReference>
<evidence type="ECO:0000313" key="7">
    <source>
        <dbReference type="EMBL" id="MBL1116445.1"/>
    </source>
</evidence>
<evidence type="ECO:0000256" key="3">
    <source>
        <dbReference type="RuleBase" id="RU362132"/>
    </source>
</evidence>
<evidence type="ECO:0000259" key="6">
    <source>
        <dbReference type="Pfam" id="PF02776"/>
    </source>
</evidence>
<evidence type="ECO:0000259" key="4">
    <source>
        <dbReference type="Pfam" id="PF00205"/>
    </source>
</evidence>
<evidence type="ECO:0000313" key="8">
    <source>
        <dbReference type="Proteomes" id="UP000621510"/>
    </source>
</evidence>
<dbReference type="InterPro" id="IPR029061">
    <property type="entry name" value="THDP-binding"/>
</dbReference>
<keyword evidence="8" id="KW-1185">Reference proteome</keyword>
<comment type="similarity">
    <text evidence="1 3">Belongs to the TPP enzyme family.</text>
</comment>
<evidence type="ECO:0000256" key="2">
    <source>
        <dbReference type="ARBA" id="ARBA00023052"/>
    </source>
</evidence>
<dbReference type="InterPro" id="IPR045229">
    <property type="entry name" value="TPP_enz"/>
</dbReference>
<dbReference type="Pfam" id="PF02775">
    <property type="entry name" value="TPP_enzyme_C"/>
    <property type="match status" value="1"/>
</dbReference>
<sequence length="552" mass="58579">MTMTQDGTVARRFLEAFAALGVRKIFGLPGVHNLAFWRDWEPGLPDIVGVRHEQTTVYAADGLARATGGLGVALTTTGPGAANAVGAFGEAAASGSPLVLVASEISSALAKPGTVRGVLHESRDQAALFEPLAKAVFRPRTAADSVIALHDAVATALAWPRGPVYVDVPTDVLSAQAPATRILPQEQRRGAPSAAELARLMQALAQSEQVVIWAGGGVVQSGAQEALARLAERLRAPVVTTYTARGVLPADHPCAIGLPPHEPEVADLVARADLLLAVGTDFDGMMTRHWRMPLPRTLAVIDCSAEELTKNYQPDVCVLGDARETLSAVLEQMDSPAGRPDSSAERWGEPVRNLRDEVWTRLAEDPRSAEAVRFLRSVEAAVGDDTVVVCDMAVPGYWYGGYGRVTRPRRLQYPVGWGTLGYALPAAVGPAATGERVLAICGDGGIMFGLGELATLAQEQLPVTVLVVDDGGYGMLRYDQEVAGDPIRGVALTGPRWSPLGEAFGIETVEVDGVGSQLEKALRQALDARAPRLVVARARLTPPRTTSPRWFE</sequence>
<keyword evidence="2 3" id="KW-0786">Thiamine pyrophosphate</keyword>
<dbReference type="Proteomes" id="UP000621510">
    <property type="component" value="Unassembled WGS sequence"/>
</dbReference>
<accession>A0ABS1PWE8</accession>
<dbReference type="Gene3D" id="3.40.50.970">
    <property type="match status" value="2"/>
</dbReference>
<dbReference type="PANTHER" id="PTHR18968">
    <property type="entry name" value="THIAMINE PYROPHOSPHATE ENZYMES"/>
    <property type="match status" value="1"/>
</dbReference>
<proteinExistence type="inferred from homology"/>
<dbReference type="InterPro" id="IPR012001">
    <property type="entry name" value="Thiamin_PyroP_enz_TPP-bd_dom"/>
</dbReference>
<organism evidence="7 8">
    <name type="scientific">Streptomyces endocoffeicus</name>
    <dbReference type="NCBI Taxonomy" id="2898945"/>
    <lineage>
        <taxon>Bacteria</taxon>
        <taxon>Bacillati</taxon>
        <taxon>Actinomycetota</taxon>
        <taxon>Actinomycetes</taxon>
        <taxon>Kitasatosporales</taxon>
        <taxon>Streptomycetaceae</taxon>
        <taxon>Streptomyces</taxon>
    </lineage>
</organism>
<dbReference type="EMBL" id="JAERRG010000013">
    <property type="protein sequence ID" value="MBL1116445.1"/>
    <property type="molecule type" value="Genomic_DNA"/>
</dbReference>
<dbReference type="CDD" id="cd07035">
    <property type="entry name" value="TPP_PYR_POX_like"/>
    <property type="match status" value="1"/>
</dbReference>
<protein>
    <submittedName>
        <fullName evidence="7">Thiamine pyrophosphate-binding protein</fullName>
    </submittedName>
</protein>
<feature type="domain" description="Thiamine pyrophosphate enzyme central" evidence="4">
    <location>
        <begin position="198"/>
        <end position="328"/>
    </location>
</feature>
<dbReference type="CDD" id="cd00568">
    <property type="entry name" value="TPP_enzymes"/>
    <property type="match status" value="1"/>
</dbReference>